<name>Q5TVG0_ANOGA</name>
<dbReference type="PhylomeDB" id="Q5TVG0"/>
<evidence type="ECO:0000256" key="2">
    <source>
        <dbReference type="ARBA" id="ARBA00022771"/>
    </source>
</evidence>
<evidence type="ECO:0000256" key="4">
    <source>
        <dbReference type="PROSITE-ProRule" id="PRU00042"/>
    </source>
</evidence>
<dbReference type="InterPro" id="IPR013087">
    <property type="entry name" value="Znf_C2H2_type"/>
</dbReference>
<feature type="compositionally biased region" description="Basic and acidic residues" evidence="5">
    <location>
        <begin position="126"/>
        <end position="135"/>
    </location>
</feature>
<dbReference type="GO" id="GO:0005634">
    <property type="term" value="C:nucleus"/>
    <property type="evidence" value="ECO:0007669"/>
    <property type="project" value="UniProtKB-ARBA"/>
</dbReference>
<dbReference type="HOGENOM" id="CLU_1887481_0_0_1"/>
<proteinExistence type="predicted"/>
<evidence type="ECO:0000256" key="3">
    <source>
        <dbReference type="ARBA" id="ARBA00022833"/>
    </source>
</evidence>
<evidence type="ECO:0000313" key="7">
    <source>
        <dbReference type="EMBL" id="EAL41383.2"/>
    </source>
</evidence>
<feature type="region of interest" description="Disordered" evidence="5">
    <location>
        <begin position="65"/>
        <end position="135"/>
    </location>
</feature>
<evidence type="ECO:0000256" key="1">
    <source>
        <dbReference type="ARBA" id="ARBA00022723"/>
    </source>
</evidence>
<accession>Q5TVG0</accession>
<gene>
    <name evidence="7" type="ORF">AgaP_AGAP009484</name>
</gene>
<protein>
    <submittedName>
        <fullName evidence="7">AGAP009484-PA</fullName>
    </submittedName>
</protein>
<dbReference type="InterPro" id="IPR036236">
    <property type="entry name" value="Znf_C2H2_sf"/>
</dbReference>
<dbReference type="SMART" id="SM00355">
    <property type="entry name" value="ZnF_C2H2"/>
    <property type="match status" value="1"/>
</dbReference>
<reference evidence="7" key="4">
    <citation type="journal article" date="2007" name="Genome Biol.">
        <title>Update of the Anopheles gambiae PEST genome assembly.</title>
        <authorList>
            <person name="Sharakhova M.V."/>
            <person name="Hammond M.P."/>
            <person name="Lobo N.F."/>
            <person name="Krzywinski J."/>
            <person name="Unger M.F."/>
            <person name="Hillenmeyer M.E."/>
            <person name="Bruggner R.V."/>
            <person name="Birney E."/>
            <person name="Collins F.H."/>
        </authorList>
    </citation>
    <scope>NUCLEOTIDE SEQUENCE</scope>
    <source>
        <strain evidence="7">PEST</strain>
    </source>
</reference>
<reference evidence="7" key="1">
    <citation type="journal article" date="2002" name="Science">
        <title>The genome sequence of the malaria mosquito Anopheles gambiae.</title>
        <authorList>
            <person name="Holt R.A."/>
            <person name="Subramanian G.M."/>
            <person name="Halpern A."/>
            <person name="Sutton G.G."/>
            <person name="Charlab R."/>
            <person name="Nusskern D.R."/>
            <person name="Wincker P."/>
            <person name="Clark A.G."/>
            <person name="Ribeiro J.M."/>
            <person name="Wides R."/>
            <person name="Salzberg S.L."/>
            <person name="Loftus B."/>
            <person name="Yandell M."/>
            <person name="Majoros W.H."/>
            <person name="Rusch D.B."/>
            <person name="Lai Z."/>
            <person name="Kraft C.L."/>
            <person name="Abril J.F."/>
            <person name="Anthouard V."/>
            <person name="Arensburger P."/>
            <person name="Atkinson P.W."/>
            <person name="Baden H."/>
            <person name="de Berardinis V."/>
            <person name="Baldwin D."/>
            <person name="Benes V."/>
            <person name="Biedler J."/>
            <person name="Blass C."/>
            <person name="Bolanos R."/>
            <person name="Boscus D."/>
            <person name="Barnstead M."/>
            <person name="Cai S."/>
            <person name="Center A."/>
            <person name="Chaturverdi K."/>
            <person name="Christophides G.K."/>
            <person name="Chrystal M.A."/>
            <person name="Clamp M."/>
            <person name="Cravchik A."/>
            <person name="Curwen V."/>
            <person name="Dana A."/>
            <person name="Delcher A."/>
            <person name="Dew I."/>
            <person name="Evans C.A."/>
            <person name="Flanigan M."/>
            <person name="Grundschober-Freimoser A."/>
            <person name="Friedli L."/>
            <person name="Gu Z."/>
            <person name="Guan P."/>
            <person name="Guigo R."/>
            <person name="Hillenmeyer M.E."/>
            <person name="Hladun S.L."/>
            <person name="Hogan J.R."/>
            <person name="Hong Y.S."/>
            <person name="Hoover J."/>
            <person name="Jaillon O."/>
            <person name="Ke Z."/>
            <person name="Kodira C."/>
            <person name="Kokoza E."/>
            <person name="Koutsos A."/>
            <person name="Letunic I."/>
            <person name="Levitsky A."/>
            <person name="Liang Y."/>
            <person name="Lin J.J."/>
            <person name="Lobo N.F."/>
            <person name="Lopez J.R."/>
            <person name="Malek J.A."/>
            <person name="McIntosh T.C."/>
            <person name="Meister S."/>
            <person name="Miller J."/>
            <person name="Mobarry C."/>
            <person name="Mongin E."/>
            <person name="Murphy S.D."/>
            <person name="O'Brochta D.A."/>
            <person name="Pfannkoch C."/>
            <person name="Qi R."/>
            <person name="Regier M.A."/>
            <person name="Remington K."/>
            <person name="Shao H."/>
            <person name="Sharakhova M.V."/>
            <person name="Sitter C.D."/>
            <person name="Shetty J."/>
            <person name="Smith T.J."/>
            <person name="Strong R."/>
            <person name="Sun J."/>
            <person name="Thomasova D."/>
            <person name="Ton L.Q."/>
            <person name="Topalis P."/>
            <person name="Tu Z."/>
            <person name="Unger M.F."/>
            <person name="Walenz B."/>
            <person name="Wang A."/>
            <person name="Wang J."/>
            <person name="Wang M."/>
            <person name="Wang X."/>
            <person name="Woodford K.J."/>
            <person name="Wortman J.R."/>
            <person name="Wu M."/>
            <person name="Yao A."/>
            <person name="Zdobnov E.M."/>
            <person name="Zhang H."/>
            <person name="Zhao Q."/>
            <person name="Zhao S."/>
            <person name="Zhu S.C."/>
            <person name="Zhimulev I."/>
            <person name="Coluzzi M."/>
            <person name="della Torre A."/>
            <person name="Roth C.W."/>
            <person name="Louis C."/>
            <person name="Kalush F."/>
            <person name="Mural R.J."/>
            <person name="Myers E.W."/>
            <person name="Adams M.D."/>
            <person name="Smith H.O."/>
            <person name="Broder S."/>
            <person name="Gardner M.J."/>
            <person name="Fraser C.M."/>
            <person name="Birney E."/>
            <person name="Bork P."/>
            <person name="Brey P.T."/>
            <person name="Venter J.C."/>
            <person name="Weissenbach J."/>
            <person name="Kafatos F.C."/>
            <person name="Collins F.H."/>
            <person name="Hoffman S.L."/>
        </authorList>
    </citation>
    <scope>NUCLEOTIDE SEQUENCE [LARGE SCALE GENOMIC DNA]</scope>
    <source>
        <strain evidence="7">PEST</strain>
    </source>
</reference>
<dbReference type="PROSITE" id="PS00028">
    <property type="entry name" value="ZINC_FINGER_C2H2_1"/>
    <property type="match status" value="1"/>
</dbReference>
<dbReference type="VEuPathDB" id="VectorBase:AGAP029663"/>
<dbReference type="EMBL" id="AAAB01008839">
    <property type="protein sequence ID" value="EAL41383.2"/>
    <property type="molecule type" value="Genomic_DNA"/>
</dbReference>
<reference evidence="7" key="2">
    <citation type="submission" date="2002-03" db="EMBL/GenBank/DDBJ databases">
        <authorList>
            <consortium name="The Anopheles Genome Sequencing Consortium"/>
        </authorList>
    </citation>
    <scope>NUCLEOTIDE SEQUENCE</scope>
    <source>
        <strain evidence="7">PEST</strain>
    </source>
</reference>
<comment type="caution">
    <text evidence="7">The sequence shown here is derived from an EMBL/GenBank/DDBJ whole genome shotgun (WGS) entry which is preliminary data.</text>
</comment>
<reference evidence="7" key="5">
    <citation type="submission" date="2011-05" db="EMBL/GenBank/DDBJ databases">
        <authorList>
            <consortium name="VectorBase"/>
        </authorList>
    </citation>
    <scope>NUCLEOTIDE SEQUENCE</scope>
    <source>
        <strain evidence="7">PEST</strain>
    </source>
</reference>
<dbReference type="VEuPathDB" id="VectorBase:AGAMI1_009820"/>
<dbReference type="PaxDb" id="7165-AGAP009484-PA"/>
<dbReference type="AlphaFoldDB" id="Q5TVG0"/>
<feature type="domain" description="C2H2-type" evidence="6">
    <location>
        <begin position="44"/>
        <end position="71"/>
    </location>
</feature>
<dbReference type="PROSITE" id="PS50157">
    <property type="entry name" value="ZINC_FINGER_C2H2_2"/>
    <property type="match status" value="1"/>
</dbReference>
<sequence length="135" mass="15465">MSYQIIVPQAPNLIWPVRCYCTNAIAEFCHPQGWDCVAGGDKPHVCEVCKKSFALACNLKAHMKTHEENASQESELDVDSDLRSDGEEIGPLFSYEKREESPSPLESSDRHDKLNERLPRYHWRHAKAEPITRSR</sequence>
<evidence type="ECO:0000256" key="5">
    <source>
        <dbReference type="SAM" id="MobiDB-lite"/>
    </source>
</evidence>
<reference evidence="7" key="3">
    <citation type="journal article" date="2004" name="Trends Parasitol.">
        <title>The Anopheles gambiae genome: an update.</title>
        <authorList>
            <person name="Mongin E."/>
            <person name="Louis C."/>
            <person name="Holt R.A."/>
            <person name="Birney E."/>
            <person name="Collins F.H."/>
        </authorList>
    </citation>
    <scope>NUCLEOTIDE SEQUENCE</scope>
    <source>
        <strain evidence="7">PEST</strain>
    </source>
</reference>
<dbReference type="SUPFAM" id="SSF57667">
    <property type="entry name" value="beta-beta-alpha zinc fingers"/>
    <property type="match status" value="1"/>
</dbReference>
<dbReference type="FunFam" id="3.30.160.60:FF:000446">
    <property type="entry name" value="Zinc finger protein"/>
    <property type="match status" value="1"/>
</dbReference>
<dbReference type="GO" id="GO:0008270">
    <property type="term" value="F:zinc ion binding"/>
    <property type="evidence" value="ECO:0007669"/>
    <property type="project" value="UniProtKB-KW"/>
</dbReference>
<keyword evidence="3" id="KW-0862">Zinc</keyword>
<organism evidence="7">
    <name type="scientific">Anopheles gambiae</name>
    <name type="common">African malaria mosquito</name>
    <dbReference type="NCBI Taxonomy" id="7165"/>
    <lineage>
        <taxon>Eukaryota</taxon>
        <taxon>Metazoa</taxon>
        <taxon>Ecdysozoa</taxon>
        <taxon>Arthropoda</taxon>
        <taxon>Hexapoda</taxon>
        <taxon>Insecta</taxon>
        <taxon>Pterygota</taxon>
        <taxon>Neoptera</taxon>
        <taxon>Endopterygota</taxon>
        <taxon>Diptera</taxon>
        <taxon>Nematocera</taxon>
        <taxon>Culicoidea</taxon>
        <taxon>Culicidae</taxon>
        <taxon>Anophelinae</taxon>
        <taxon>Anopheles</taxon>
    </lineage>
</organism>
<keyword evidence="2 4" id="KW-0863">Zinc-finger</keyword>
<dbReference type="Gene3D" id="3.30.160.60">
    <property type="entry name" value="Classic Zinc Finger"/>
    <property type="match status" value="1"/>
</dbReference>
<keyword evidence="1" id="KW-0479">Metal-binding</keyword>
<feature type="compositionally biased region" description="Basic and acidic residues" evidence="5">
    <location>
        <begin position="95"/>
        <end position="119"/>
    </location>
</feature>
<evidence type="ECO:0000259" key="6">
    <source>
        <dbReference type="PROSITE" id="PS50157"/>
    </source>
</evidence>